<evidence type="ECO:0000313" key="2">
    <source>
        <dbReference type="EnsemblMetazoa" id="Aqu2.1.08290_001"/>
    </source>
</evidence>
<feature type="compositionally biased region" description="Basic residues" evidence="1">
    <location>
        <begin position="17"/>
        <end position="29"/>
    </location>
</feature>
<proteinExistence type="predicted"/>
<feature type="compositionally biased region" description="Polar residues" evidence="1">
    <location>
        <begin position="1"/>
        <end position="16"/>
    </location>
</feature>
<accession>A0A1X7T1G3</accession>
<dbReference type="AlphaFoldDB" id="A0A1X7T1G3"/>
<dbReference type="EnsemblMetazoa" id="Aqu2.1.08290_001">
    <property type="protein sequence ID" value="Aqu2.1.08290_001"/>
    <property type="gene ID" value="Aqu2.1.08290"/>
</dbReference>
<protein>
    <submittedName>
        <fullName evidence="2">Uncharacterized protein</fullName>
    </submittedName>
</protein>
<dbReference type="InParanoid" id="A0A1X7T1G3"/>
<evidence type="ECO:0000256" key="1">
    <source>
        <dbReference type="SAM" id="MobiDB-lite"/>
    </source>
</evidence>
<name>A0A1X7T1G3_AMPQE</name>
<organism evidence="2">
    <name type="scientific">Amphimedon queenslandica</name>
    <name type="common">Sponge</name>
    <dbReference type="NCBI Taxonomy" id="400682"/>
    <lineage>
        <taxon>Eukaryota</taxon>
        <taxon>Metazoa</taxon>
        <taxon>Porifera</taxon>
        <taxon>Demospongiae</taxon>
        <taxon>Heteroscleromorpha</taxon>
        <taxon>Haplosclerida</taxon>
        <taxon>Niphatidae</taxon>
        <taxon>Amphimedon</taxon>
    </lineage>
</organism>
<reference evidence="2" key="1">
    <citation type="submission" date="2017-05" db="UniProtKB">
        <authorList>
            <consortium name="EnsemblMetazoa"/>
        </authorList>
    </citation>
    <scope>IDENTIFICATION</scope>
</reference>
<sequence length="42" mass="4818">NTNSTSSHFASETKSNGKVHHKESRKGIKYLNRRGYIHTKSM</sequence>
<feature type="region of interest" description="Disordered" evidence="1">
    <location>
        <begin position="1"/>
        <end position="29"/>
    </location>
</feature>